<feature type="region of interest" description="Disordered" evidence="1">
    <location>
        <begin position="193"/>
        <end position="256"/>
    </location>
</feature>
<dbReference type="AlphaFoldDB" id="A0A699PY64"/>
<comment type="caution">
    <text evidence="2">The sequence shown here is derived from an EMBL/GenBank/DDBJ whole genome shotgun (WGS) entry which is preliminary data.</text>
</comment>
<dbReference type="EMBL" id="BKCJ010965199">
    <property type="protein sequence ID" value="GFC55420.1"/>
    <property type="molecule type" value="Genomic_DNA"/>
</dbReference>
<sequence length="256" mass="27660">GRARGRCRAGAAAPAGLHVRAKQAGIFAAGAGAFYSAKSLPVGGWRGPRGQPAARLGKPGAYRPTPKPDRQVPLGPGPGPGRNQPSRLHQRLERLAHRPQRGRAPPALRVGADVPLSGAGTQSTSGTSSASNLAGDVSLEYTLLADGRLRLRAFRQNAYEDIDGAIVRTGAALVFQRDYNNFKDLFEKVSKADKRQNRETRKQDKLDKEEQKRREQQQADSAPLASKGAASCWPPNRLKNIRHAERSRVEAALPMN</sequence>
<feature type="compositionally biased region" description="Basic and acidic residues" evidence="1">
    <location>
        <begin position="193"/>
        <end position="217"/>
    </location>
</feature>
<reference evidence="2" key="1">
    <citation type="journal article" date="2019" name="Sci. Rep.">
        <title>Draft genome of Tanacetum cinerariifolium, the natural source of mosquito coil.</title>
        <authorList>
            <person name="Yamashiro T."/>
            <person name="Shiraishi A."/>
            <person name="Satake H."/>
            <person name="Nakayama K."/>
        </authorList>
    </citation>
    <scope>NUCLEOTIDE SEQUENCE</scope>
</reference>
<proteinExistence type="predicted"/>
<accession>A0A699PY64</accession>
<protein>
    <submittedName>
        <fullName evidence="2">Uncharacterized protein</fullName>
    </submittedName>
</protein>
<feature type="non-terminal residue" evidence="2">
    <location>
        <position position="1"/>
    </location>
</feature>
<feature type="compositionally biased region" description="Low complexity" evidence="1">
    <location>
        <begin position="117"/>
        <end position="131"/>
    </location>
</feature>
<evidence type="ECO:0000313" key="2">
    <source>
        <dbReference type="EMBL" id="GFC55420.1"/>
    </source>
</evidence>
<name>A0A699PY64_TANCI</name>
<evidence type="ECO:0000256" key="1">
    <source>
        <dbReference type="SAM" id="MobiDB-lite"/>
    </source>
</evidence>
<feature type="region of interest" description="Disordered" evidence="1">
    <location>
        <begin position="38"/>
        <end position="132"/>
    </location>
</feature>
<gene>
    <name evidence="2" type="ORF">Tci_827390</name>
</gene>
<organism evidence="2">
    <name type="scientific">Tanacetum cinerariifolium</name>
    <name type="common">Dalmatian daisy</name>
    <name type="synonym">Chrysanthemum cinerariifolium</name>
    <dbReference type="NCBI Taxonomy" id="118510"/>
    <lineage>
        <taxon>Eukaryota</taxon>
        <taxon>Viridiplantae</taxon>
        <taxon>Streptophyta</taxon>
        <taxon>Embryophyta</taxon>
        <taxon>Tracheophyta</taxon>
        <taxon>Spermatophyta</taxon>
        <taxon>Magnoliopsida</taxon>
        <taxon>eudicotyledons</taxon>
        <taxon>Gunneridae</taxon>
        <taxon>Pentapetalae</taxon>
        <taxon>asterids</taxon>
        <taxon>campanulids</taxon>
        <taxon>Asterales</taxon>
        <taxon>Asteraceae</taxon>
        <taxon>Asteroideae</taxon>
        <taxon>Anthemideae</taxon>
        <taxon>Anthemidinae</taxon>
        <taxon>Tanacetum</taxon>
    </lineage>
</organism>